<dbReference type="SUPFAM" id="SSF46565">
    <property type="entry name" value="Chaperone J-domain"/>
    <property type="match status" value="1"/>
</dbReference>
<dbReference type="OMA" id="VFQSTMG"/>
<keyword evidence="3" id="KW-1185">Reference proteome</keyword>
<accession>A0A0B1P5P9</accession>
<protein>
    <submittedName>
        <fullName evidence="2">Putative dnaj domain containing protein</fullName>
    </submittedName>
</protein>
<reference evidence="2 3" key="1">
    <citation type="journal article" date="2014" name="BMC Genomics">
        <title>Adaptive genomic structural variation in the grape powdery mildew pathogen, Erysiphe necator.</title>
        <authorList>
            <person name="Jones L."/>
            <person name="Riaz S."/>
            <person name="Morales-Cruz A."/>
            <person name="Amrine K.C."/>
            <person name="McGuire B."/>
            <person name="Gubler W.D."/>
            <person name="Walker M.A."/>
            <person name="Cantu D."/>
        </authorList>
    </citation>
    <scope>NUCLEOTIDE SEQUENCE [LARGE SCALE GENOMIC DNA]</scope>
    <source>
        <strain evidence="3">c</strain>
    </source>
</reference>
<dbReference type="EMBL" id="JNVN01001098">
    <property type="protein sequence ID" value="KHJ34017.1"/>
    <property type="molecule type" value="Genomic_DNA"/>
</dbReference>
<evidence type="ECO:0000313" key="2">
    <source>
        <dbReference type="EMBL" id="KHJ34017.1"/>
    </source>
</evidence>
<dbReference type="AlphaFoldDB" id="A0A0B1P5P9"/>
<dbReference type="HOGENOM" id="CLU_073129_3_0_1"/>
<feature type="domain" description="J" evidence="1">
    <location>
        <begin position="8"/>
        <end position="77"/>
    </location>
</feature>
<dbReference type="PROSITE" id="PS50076">
    <property type="entry name" value="DNAJ_2"/>
    <property type="match status" value="1"/>
</dbReference>
<evidence type="ECO:0000259" key="1">
    <source>
        <dbReference type="PROSITE" id="PS50076"/>
    </source>
</evidence>
<comment type="caution">
    <text evidence="2">The sequence shown here is derived from an EMBL/GenBank/DDBJ whole genome shotgun (WGS) entry which is preliminary data.</text>
</comment>
<dbReference type="Pfam" id="PF00226">
    <property type="entry name" value="DnaJ"/>
    <property type="match status" value="1"/>
</dbReference>
<evidence type="ECO:0000313" key="3">
    <source>
        <dbReference type="Proteomes" id="UP000030854"/>
    </source>
</evidence>
<dbReference type="InterPro" id="IPR050817">
    <property type="entry name" value="DjlA_DnaK_co-chaperone"/>
</dbReference>
<dbReference type="Gene3D" id="1.10.287.110">
    <property type="entry name" value="DnaJ domain"/>
    <property type="match status" value="1"/>
</dbReference>
<gene>
    <name evidence="2" type="ORF">EV44_g1063</name>
</gene>
<name>A0A0B1P5P9_UNCNE</name>
<dbReference type="InterPro" id="IPR036869">
    <property type="entry name" value="J_dom_sf"/>
</dbReference>
<dbReference type="SMART" id="SM00271">
    <property type="entry name" value="DnaJ"/>
    <property type="match status" value="1"/>
</dbReference>
<organism evidence="2 3">
    <name type="scientific">Uncinula necator</name>
    <name type="common">Grape powdery mildew</name>
    <dbReference type="NCBI Taxonomy" id="52586"/>
    <lineage>
        <taxon>Eukaryota</taxon>
        <taxon>Fungi</taxon>
        <taxon>Dikarya</taxon>
        <taxon>Ascomycota</taxon>
        <taxon>Pezizomycotina</taxon>
        <taxon>Leotiomycetes</taxon>
        <taxon>Erysiphales</taxon>
        <taxon>Erysiphaceae</taxon>
        <taxon>Erysiphe</taxon>
    </lineage>
</organism>
<dbReference type="STRING" id="52586.A0A0B1P5P9"/>
<dbReference type="PANTHER" id="PTHR24074">
    <property type="entry name" value="CO-CHAPERONE PROTEIN DJLA"/>
    <property type="match status" value="1"/>
</dbReference>
<dbReference type="CDD" id="cd06257">
    <property type="entry name" value="DnaJ"/>
    <property type="match status" value="1"/>
</dbReference>
<dbReference type="PRINTS" id="PR00625">
    <property type="entry name" value="JDOMAIN"/>
</dbReference>
<proteinExistence type="predicted"/>
<sequence length="223" mass="24237">MSTNEPLDYYAALGVASTATQQQIRDAYKRAALKTHPDRLPPDSPERAKQTLKFQIVNDAYYTLSDPGRRTDYDSTRKYYGFDSGASSAATGDAPESSSSFPWSNFGFGSKAKTEEEKERFQSEQFGDVFEEMLRDEGLAGDENKPTGRFWSIIGGFSGAAMGFIVANFPGLIAGAAAGNRLGAIRDKKGKSVYEVFQELPASDKAKLLSVIASKVLSHSMGL</sequence>
<dbReference type="Proteomes" id="UP000030854">
    <property type="component" value="Unassembled WGS sequence"/>
</dbReference>
<dbReference type="InterPro" id="IPR001623">
    <property type="entry name" value="DnaJ_domain"/>
</dbReference>